<keyword evidence="3" id="KW-0723">Serine/threonine-protein kinase</keyword>
<reference evidence="3 4" key="2">
    <citation type="journal article" date="2013" name="Genome Biol. Evol.">
        <title>Genome sequencing of Giardia lamblia genotypes A2 and B isolates (DH and GS) and comparative analysis with the genomes of genotypes A1 and E (WB and Pig).</title>
        <authorList>
            <person name="Adam R.D."/>
            <person name="Dahlstrom E.W."/>
            <person name="Martens C.A."/>
            <person name="Bruno D.P."/>
            <person name="Barbian K.D."/>
            <person name="Ricklefs S.M."/>
            <person name="Hernandez M.M."/>
            <person name="Narla N.P."/>
            <person name="Patel R.B."/>
            <person name="Porcella S.F."/>
            <person name="Nash T.E."/>
        </authorList>
    </citation>
    <scope>NUCLEOTIDE SEQUENCE [LARGE SCALE GENOMIC DNA]</scope>
    <source>
        <strain evidence="3 4">DH</strain>
    </source>
</reference>
<reference evidence="4" key="1">
    <citation type="submission" date="2012-02" db="EMBL/GenBank/DDBJ databases">
        <title>Genome sequencing of Giardia lamblia Genotypes A2 and B isolates (DH and GS) and comparative analysis with the genomes of Genotypes A1 and E (WB and Pig).</title>
        <authorList>
            <person name="Adam R."/>
            <person name="Dahlstrom E."/>
            <person name="Martens C."/>
            <person name="Bruno D."/>
            <person name="Barbian K."/>
            <person name="Porcella S.F."/>
            <person name="Nash T."/>
        </authorList>
    </citation>
    <scope>NUCLEOTIDE SEQUENCE</scope>
    <source>
        <strain evidence="4">DH</strain>
    </source>
</reference>
<sequence length="162" mass="17347">VKGEAGHRSPSCYSLLLCAGLLSPLVCPVWCIDGCSSPRASRGVDDPLDGMGFFHASSVMAQKTGMVGHWWLHCPRGQLCCSWWALVVERCVLFIGRGELPWSQDALPSERSTLGVTHTSPAVPAREFPMWSTKTLTPPRGSDDPSGRAGASYTEGGVHPPA</sequence>
<feature type="non-terminal residue" evidence="3">
    <location>
        <position position="1"/>
    </location>
</feature>
<accession>V6T8G7</accession>
<dbReference type="EMBL" id="AHGT01000097">
    <property type="protein sequence ID" value="ESU35153.1"/>
    <property type="molecule type" value="Genomic_DNA"/>
</dbReference>
<proteinExistence type="predicted"/>
<dbReference type="VEuPathDB" id="GiardiaDB:DHA2_150759"/>
<evidence type="ECO:0000256" key="2">
    <source>
        <dbReference type="SAM" id="SignalP"/>
    </source>
</evidence>
<gene>
    <name evidence="3" type="ORF">DHA2_150759</name>
</gene>
<keyword evidence="2" id="KW-0732">Signal</keyword>
<dbReference type="GO" id="GO:0004674">
    <property type="term" value="F:protein serine/threonine kinase activity"/>
    <property type="evidence" value="ECO:0007669"/>
    <property type="project" value="UniProtKB-KW"/>
</dbReference>
<evidence type="ECO:0000313" key="4">
    <source>
        <dbReference type="Proteomes" id="UP000018320"/>
    </source>
</evidence>
<feature type="region of interest" description="Disordered" evidence="1">
    <location>
        <begin position="129"/>
        <end position="162"/>
    </location>
</feature>
<comment type="caution">
    <text evidence="3">The sequence shown here is derived from an EMBL/GenBank/DDBJ whole genome shotgun (WGS) entry which is preliminary data.</text>
</comment>
<evidence type="ECO:0000256" key="1">
    <source>
        <dbReference type="SAM" id="MobiDB-lite"/>
    </source>
</evidence>
<feature type="signal peptide" evidence="2">
    <location>
        <begin position="1"/>
        <end position="31"/>
    </location>
</feature>
<dbReference type="Proteomes" id="UP000018320">
    <property type="component" value="Unassembled WGS sequence"/>
</dbReference>
<keyword evidence="3" id="KW-0808">Transferase</keyword>
<feature type="chain" id="PRO_5004751572" evidence="2">
    <location>
        <begin position="32"/>
        <end position="162"/>
    </location>
</feature>
<keyword evidence="3" id="KW-0418">Kinase</keyword>
<protein>
    <submittedName>
        <fullName evidence="3">Serine/threonine protein kinase</fullName>
    </submittedName>
</protein>
<dbReference type="AlphaFoldDB" id="V6T8G7"/>
<organism evidence="3 4">
    <name type="scientific">Giardia intestinalis</name>
    <name type="common">Giardia lamblia</name>
    <dbReference type="NCBI Taxonomy" id="5741"/>
    <lineage>
        <taxon>Eukaryota</taxon>
        <taxon>Metamonada</taxon>
        <taxon>Diplomonadida</taxon>
        <taxon>Hexamitidae</taxon>
        <taxon>Giardiinae</taxon>
        <taxon>Giardia</taxon>
    </lineage>
</organism>
<name>V6T8G7_GIAIN</name>
<evidence type="ECO:0000313" key="3">
    <source>
        <dbReference type="EMBL" id="ESU35153.1"/>
    </source>
</evidence>